<evidence type="ECO:0000313" key="1">
    <source>
        <dbReference type="EMBL" id="CAB4122475.1"/>
    </source>
</evidence>
<protein>
    <submittedName>
        <fullName evidence="2">Uncharacterized protein</fullName>
    </submittedName>
</protein>
<dbReference type="EMBL" id="LR798280">
    <property type="protein sequence ID" value="CAB5219858.1"/>
    <property type="molecule type" value="Genomic_DNA"/>
</dbReference>
<dbReference type="EMBL" id="LR796190">
    <property type="protein sequence ID" value="CAB4124451.1"/>
    <property type="molecule type" value="Genomic_DNA"/>
</dbReference>
<name>A0A6J5KRE1_9CAUD</name>
<sequence length="58" mass="6349">MIGITSNGLQYGPFKTVETLEDRFLADDVFYPFTVIGQGTVAEWSGPLPTPSIVEITE</sequence>
<organism evidence="2">
    <name type="scientific">uncultured Caudovirales phage</name>
    <dbReference type="NCBI Taxonomy" id="2100421"/>
    <lineage>
        <taxon>Viruses</taxon>
        <taxon>Duplodnaviria</taxon>
        <taxon>Heunggongvirae</taxon>
        <taxon>Uroviricota</taxon>
        <taxon>Caudoviricetes</taxon>
        <taxon>Peduoviridae</taxon>
        <taxon>Maltschvirus</taxon>
        <taxon>Maltschvirus maltsch</taxon>
    </lineage>
</organism>
<dbReference type="EMBL" id="LR796166">
    <property type="protein sequence ID" value="CAB4122475.1"/>
    <property type="molecule type" value="Genomic_DNA"/>
</dbReference>
<evidence type="ECO:0000313" key="2">
    <source>
        <dbReference type="EMBL" id="CAB4124451.1"/>
    </source>
</evidence>
<proteinExistence type="predicted"/>
<reference evidence="2" key="1">
    <citation type="submission" date="2020-04" db="EMBL/GenBank/DDBJ databases">
        <authorList>
            <person name="Chiriac C."/>
            <person name="Salcher M."/>
            <person name="Ghai R."/>
            <person name="Kavagutti S V."/>
        </authorList>
    </citation>
    <scope>NUCLEOTIDE SEQUENCE</scope>
</reference>
<accession>A0A6J5KRE1</accession>
<gene>
    <name evidence="3" type="ORF">UFOVP234_50</name>
    <name evidence="1" type="ORF">UFOVP35_22</name>
    <name evidence="2" type="ORF">UFOVP52_25</name>
</gene>
<evidence type="ECO:0000313" key="3">
    <source>
        <dbReference type="EMBL" id="CAB5219858.1"/>
    </source>
</evidence>